<dbReference type="AlphaFoldDB" id="A0AAE4LT23"/>
<proteinExistence type="predicted"/>
<dbReference type="EMBL" id="JAWDEV010000004">
    <property type="protein sequence ID" value="MDU0269458.1"/>
    <property type="molecule type" value="Genomic_DNA"/>
</dbReference>
<evidence type="ECO:0000313" key="2">
    <source>
        <dbReference type="EMBL" id="MDU0269458.1"/>
    </source>
</evidence>
<sequence>MALLSQDNTLSATALARRIGITPKAVEKQIARLKADGTLRRIRPDKGGYWQEVEKAD</sequence>
<feature type="domain" description="Helix-turn-helix type 11" evidence="1">
    <location>
        <begin position="3"/>
        <end position="49"/>
    </location>
</feature>
<dbReference type="Pfam" id="PF08279">
    <property type="entry name" value="HTH_11"/>
    <property type="match status" value="1"/>
</dbReference>
<organism evidence="2 3">
    <name type="scientific">Phocaeicola dorei</name>
    <dbReference type="NCBI Taxonomy" id="357276"/>
    <lineage>
        <taxon>Bacteria</taxon>
        <taxon>Pseudomonadati</taxon>
        <taxon>Bacteroidota</taxon>
        <taxon>Bacteroidia</taxon>
        <taxon>Bacteroidales</taxon>
        <taxon>Bacteroidaceae</taxon>
        <taxon>Phocaeicola</taxon>
    </lineage>
</organism>
<name>A0AAE4LT23_9BACT</name>
<dbReference type="SUPFAM" id="SSF46785">
    <property type="entry name" value="Winged helix' DNA-binding domain"/>
    <property type="match status" value="1"/>
</dbReference>
<protein>
    <submittedName>
        <fullName evidence="2">HTH domain-containing protein</fullName>
    </submittedName>
</protein>
<evidence type="ECO:0000313" key="3">
    <source>
        <dbReference type="Proteomes" id="UP001181086"/>
    </source>
</evidence>
<evidence type="ECO:0000259" key="1">
    <source>
        <dbReference type="Pfam" id="PF08279"/>
    </source>
</evidence>
<dbReference type="Gene3D" id="1.10.10.10">
    <property type="entry name" value="Winged helix-like DNA-binding domain superfamily/Winged helix DNA-binding domain"/>
    <property type="match status" value="1"/>
</dbReference>
<dbReference type="InterPro" id="IPR036388">
    <property type="entry name" value="WH-like_DNA-bd_sf"/>
</dbReference>
<dbReference type="Proteomes" id="UP001181086">
    <property type="component" value="Unassembled WGS sequence"/>
</dbReference>
<dbReference type="InterPro" id="IPR013196">
    <property type="entry name" value="HTH_11"/>
</dbReference>
<gene>
    <name evidence="2" type="ORF">RVH45_05995</name>
</gene>
<accession>A0AAE4LT23</accession>
<reference evidence="2" key="1">
    <citation type="submission" date="2023-10" db="EMBL/GenBank/DDBJ databases">
        <title>Genome of Potential pathogenic bacteria in Crohn's disease.</title>
        <authorList>
            <person name="Rodriguez-Palacios A."/>
        </authorList>
    </citation>
    <scope>NUCLEOTIDE SEQUENCE</scope>
    <source>
        <strain evidence="2">CavFT-hAR62</strain>
    </source>
</reference>
<dbReference type="InterPro" id="IPR036390">
    <property type="entry name" value="WH_DNA-bd_sf"/>
</dbReference>
<comment type="caution">
    <text evidence="2">The sequence shown here is derived from an EMBL/GenBank/DDBJ whole genome shotgun (WGS) entry which is preliminary data.</text>
</comment>